<evidence type="ECO:0000256" key="1">
    <source>
        <dbReference type="SAM" id="Phobius"/>
    </source>
</evidence>
<keyword evidence="2" id="KW-0732">Signal</keyword>
<feature type="transmembrane region" description="Helical" evidence="1">
    <location>
        <begin position="79"/>
        <end position="101"/>
    </location>
</feature>
<keyword evidence="1" id="KW-0812">Transmembrane</keyword>
<dbReference type="RefSeq" id="WP_073047538.1">
    <property type="nucleotide sequence ID" value="NZ_FQUO01000020.1"/>
</dbReference>
<dbReference type="EMBL" id="FQUO01000020">
    <property type="protein sequence ID" value="SHG19978.1"/>
    <property type="molecule type" value="Genomic_DNA"/>
</dbReference>
<accession>A0A1M5HVI4</accession>
<keyword evidence="1" id="KW-1133">Transmembrane helix</keyword>
<feature type="transmembrane region" description="Helical" evidence="1">
    <location>
        <begin position="49"/>
        <end position="67"/>
    </location>
</feature>
<evidence type="ECO:0000256" key="2">
    <source>
        <dbReference type="SAM" id="SignalP"/>
    </source>
</evidence>
<keyword evidence="1" id="KW-0472">Membrane</keyword>
<dbReference type="Proteomes" id="UP000184368">
    <property type="component" value="Unassembled WGS sequence"/>
</dbReference>
<protein>
    <submittedName>
        <fullName evidence="3">Uncharacterized protein</fullName>
    </submittedName>
</protein>
<dbReference type="Pfam" id="PF13572">
    <property type="entry name" value="DUF4134"/>
    <property type="match status" value="1"/>
</dbReference>
<evidence type="ECO:0000313" key="4">
    <source>
        <dbReference type="Proteomes" id="UP000184368"/>
    </source>
</evidence>
<name>A0A1M5HVI4_9BACT</name>
<gene>
    <name evidence="3" type="ORF">SAMN05444008_12080</name>
</gene>
<sequence length="103" mass="11044">MKQNNRMKAAMLTALTLYSTTALFAQNLGTGIDQASSQVKGVFTNVSTLILMIGGIVGLVGAIRVYVKWQNGDQDVQKSIVGWMGACVFLLLTGTILKTIFGM</sequence>
<dbReference type="AlphaFoldDB" id="A0A1M5HVI4"/>
<feature type="signal peptide" evidence="2">
    <location>
        <begin position="1"/>
        <end position="24"/>
    </location>
</feature>
<keyword evidence="4" id="KW-1185">Reference proteome</keyword>
<reference evidence="3 4" key="1">
    <citation type="submission" date="2016-11" db="EMBL/GenBank/DDBJ databases">
        <authorList>
            <person name="Jaros S."/>
            <person name="Januszkiewicz K."/>
            <person name="Wedrychowicz H."/>
        </authorList>
    </citation>
    <scope>NUCLEOTIDE SEQUENCE [LARGE SCALE GENOMIC DNA]</scope>
    <source>
        <strain evidence="3 4">DSM 26897</strain>
    </source>
</reference>
<dbReference type="InterPro" id="IPR025408">
    <property type="entry name" value="DUF4134"/>
</dbReference>
<dbReference type="OrthoDB" id="1029065at2"/>
<evidence type="ECO:0000313" key="3">
    <source>
        <dbReference type="EMBL" id="SHG19978.1"/>
    </source>
</evidence>
<proteinExistence type="predicted"/>
<feature type="chain" id="PRO_5012047714" evidence="2">
    <location>
        <begin position="25"/>
        <end position="103"/>
    </location>
</feature>
<dbReference type="STRING" id="1302690.BUE76_00275"/>
<organism evidence="3 4">
    <name type="scientific">Cnuella takakiae</name>
    <dbReference type="NCBI Taxonomy" id="1302690"/>
    <lineage>
        <taxon>Bacteria</taxon>
        <taxon>Pseudomonadati</taxon>
        <taxon>Bacteroidota</taxon>
        <taxon>Chitinophagia</taxon>
        <taxon>Chitinophagales</taxon>
        <taxon>Chitinophagaceae</taxon>
        <taxon>Cnuella</taxon>
    </lineage>
</organism>